<name>A0ABV1FA47_9FIRM</name>
<dbReference type="RefSeq" id="WP_015523390.1">
    <property type="nucleotide sequence ID" value="NZ_JBBMEZ010000020.1"/>
</dbReference>
<gene>
    <name evidence="1" type="ORF">WMO39_07900</name>
</gene>
<evidence type="ECO:0000313" key="2">
    <source>
        <dbReference type="Proteomes" id="UP001490816"/>
    </source>
</evidence>
<dbReference type="EMBL" id="JBBMEZ010000020">
    <property type="protein sequence ID" value="MEQ2470249.1"/>
    <property type="molecule type" value="Genomic_DNA"/>
</dbReference>
<dbReference type="Proteomes" id="UP001490816">
    <property type="component" value="Unassembled WGS sequence"/>
</dbReference>
<organism evidence="1 2">
    <name type="scientific">Ruminococcoides intestinale</name>
    <dbReference type="NCBI Taxonomy" id="3133162"/>
    <lineage>
        <taxon>Bacteria</taxon>
        <taxon>Bacillati</taxon>
        <taxon>Bacillota</taxon>
        <taxon>Clostridia</taxon>
        <taxon>Eubacteriales</taxon>
        <taxon>Oscillospiraceae</taxon>
        <taxon>Ruminococcoides</taxon>
    </lineage>
</organism>
<keyword evidence="2" id="KW-1185">Reference proteome</keyword>
<reference evidence="1 2" key="1">
    <citation type="submission" date="2024-03" db="EMBL/GenBank/DDBJ databases">
        <title>Human intestinal bacterial collection.</title>
        <authorList>
            <person name="Pauvert C."/>
            <person name="Hitch T.C.A."/>
            <person name="Clavel T."/>
        </authorList>
    </citation>
    <scope>NUCLEOTIDE SEQUENCE [LARGE SCALE GENOMIC DNA]</scope>
    <source>
        <strain evidence="1 2">CLA-JM-H38</strain>
    </source>
</reference>
<sequence length="110" mass="12383">MDIKDIVIDAYKTVGTDLMLVSVLPAYEYDNGKRTDNILGYKYEVVLPHRAYEKLSVKILGDVRLDLQEDEAVFVSFTDLVLTLYWTPQGYRISASASDIKPVNPPKKAG</sequence>
<protein>
    <submittedName>
        <fullName evidence="1">Uncharacterized protein</fullName>
    </submittedName>
</protein>
<accession>A0ABV1FA47</accession>
<comment type="caution">
    <text evidence="1">The sequence shown here is derived from an EMBL/GenBank/DDBJ whole genome shotgun (WGS) entry which is preliminary data.</text>
</comment>
<proteinExistence type="predicted"/>
<evidence type="ECO:0000313" key="1">
    <source>
        <dbReference type="EMBL" id="MEQ2470249.1"/>
    </source>
</evidence>